<feature type="domain" description="GPR158/179 extracellular" evidence="11">
    <location>
        <begin position="276"/>
        <end position="379"/>
    </location>
</feature>
<evidence type="ECO:0000256" key="9">
    <source>
        <dbReference type="SAM" id="Phobius"/>
    </source>
</evidence>
<dbReference type="Proteomes" id="UP000242188">
    <property type="component" value="Unassembled WGS sequence"/>
</dbReference>
<dbReference type="PANTHER" id="PTHR32546">
    <property type="entry name" value="G-PROTEIN COUPLED RECEPTOR 158-RELATED"/>
    <property type="match status" value="1"/>
</dbReference>
<dbReference type="AlphaFoldDB" id="A0A210QJ68"/>
<feature type="signal peptide" evidence="10">
    <location>
        <begin position="1"/>
        <end position="24"/>
    </location>
</feature>
<feature type="domain" description="GPR158/179 extracellular" evidence="11">
    <location>
        <begin position="686"/>
        <end position="782"/>
    </location>
</feature>
<evidence type="ECO:0000259" key="11">
    <source>
        <dbReference type="Pfam" id="PF22572"/>
    </source>
</evidence>
<name>A0A210QJ68_MIZYE</name>
<keyword evidence="9" id="KW-0472">Membrane</keyword>
<dbReference type="STRING" id="6573.A0A210QJ68"/>
<comment type="similarity">
    <text evidence="2">Belongs to the G-protein coupled receptor 3 family.</text>
</comment>
<evidence type="ECO:0000313" key="13">
    <source>
        <dbReference type="Proteomes" id="UP000242188"/>
    </source>
</evidence>
<reference evidence="12 13" key="1">
    <citation type="journal article" date="2017" name="Nat. Ecol. Evol.">
        <title>Scallop genome provides insights into evolution of bilaterian karyotype and development.</title>
        <authorList>
            <person name="Wang S."/>
            <person name="Zhang J."/>
            <person name="Jiao W."/>
            <person name="Li J."/>
            <person name="Xun X."/>
            <person name="Sun Y."/>
            <person name="Guo X."/>
            <person name="Huan P."/>
            <person name="Dong B."/>
            <person name="Zhang L."/>
            <person name="Hu X."/>
            <person name="Sun X."/>
            <person name="Wang J."/>
            <person name="Zhao C."/>
            <person name="Wang Y."/>
            <person name="Wang D."/>
            <person name="Huang X."/>
            <person name="Wang R."/>
            <person name="Lv J."/>
            <person name="Li Y."/>
            <person name="Zhang Z."/>
            <person name="Liu B."/>
            <person name="Lu W."/>
            <person name="Hui Y."/>
            <person name="Liang J."/>
            <person name="Zhou Z."/>
            <person name="Hou R."/>
            <person name="Li X."/>
            <person name="Liu Y."/>
            <person name="Li H."/>
            <person name="Ning X."/>
            <person name="Lin Y."/>
            <person name="Zhao L."/>
            <person name="Xing Q."/>
            <person name="Dou J."/>
            <person name="Li Y."/>
            <person name="Mao J."/>
            <person name="Guo H."/>
            <person name="Dou H."/>
            <person name="Li T."/>
            <person name="Mu C."/>
            <person name="Jiang W."/>
            <person name="Fu Q."/>
            <person name="Fu X."/>
            <person name="Miao Y."/>
            <person name="Liu J."/>
            <person name="Yu Q."/>
            <person name="Li R."/>
            <person name="Liao H."/>
            <person name="Li X."/>
            <person name="Kong Y."/>
            <person name="Jiang Z."/>
            <person name="Chourrout D."/>
            <person name="Li R."/>
            <person name="Bao Z."/>
        </authorList>
    </citation>
    <scope>NUCLEOTIDE SEQUENCE [LARGE SCALE GENOMIC DNA]</scope>
    <source>
        <strain evidence="12 13">PY_sf001</strain>
    </source>
</reference>
<dbReference type="GO" id="GO:0004930">
    <property type="term" value="F:G protein-coupled receptor activity"/>
    <property type="evidence" value="ECO:0007669"/>
    <property type="project" value="UniProtKB-KW"/>
</dbReference>
<keyword evidence="9" id="KW-1133">Transmembrane helix</keyword>
<evidence type="ECO:0000256" key="3">
    <source>
        <dbReference type="ARBA" id="ARBA00022475"/>
    </source>
</evidence>
<evidence type="ECO:0000256" key="2">
    <source>
        <dbReference type="ARBA" id="ARBA00007242"/>
    </source>
</evidence>
<protein>
    <submittedName>
        <fullName evidence="12">G-protein coupled receptor 158</fullName>
    </submittedName>
</protein>
<evidence type="ECO:0000256" key="7">
    <source>
        <dbReference type="ARBA" id="ARBA00023180"/>
    </source>
</evidence>
<comment type="subcellular location">
    <subcellularLocation>
        <location evidence="1">Cell membrane</location>
        <topology evidence="1">Multi-pass membrane protein</topology>
    </subcellularLocation>
</comment>
<accession>A0A210QJ68</accession>
<dbReference type="Pfam" id="PF22572">
    <property type="entry name" value="GPR158_179_EC"/>
    <property type="match status" value="2"/>
</dbReference>
<keyword evidence="5" id="KW-0297">G-protein coupled receptor</keyword>
<evidence type="ECO:0000256" key="6">
    <source>
        <dbReference type="ARBA" id="ARBA00023170"/>
    </source>
</evidence>
<evidence type="ECO:0000256" key="5">
    <source>
        <dbReference type="ARBA" id="ARBA00023040"/>
    </source>
</evidence>
<evidence type="ECO:0000256" key="4">
    <source>
        <dbReference type="ARBA" id="ARBA00022729"/>
    </source>
</evidence>
<dbReference type="GO" id="GO:0005886">
    <property type="term" value="C:plasma membrane"/>
    <property type="evidence" value="ECO:0007669"/>
    <property type="project" value="UniProtKB-SubCell"/>
</dbReference>
<dbReference type="EMBL" id="NEDP02003383">
    <property type="protein sequence ID" value="OWF48814.1"/>
    <property type="molecule type" value="Genomic_DNA"/>
</dbReference>
<evidence type="ECO:0000256" key="10">
    <source>
        <dbReference type="SAM" id="SignalP"/>
    </source>
</evidence>
<keyword evidence="8" id="KW-0807">Transducer</keyword>
<feature type="chain" id="PRO_5012645681" evidence="10">
    <location>
        <begin position="25"/>
        <end position="848"/>
    </location>
</feature>
<evidence type="ECO:0000313" key="12">
    <source>
        <dbReference type="EMBL" id="OWF48814.1"/>
    </source>
</evidence>
<dbReference type="OrthoDB" id="9970547at2759"/>
<dbReference type="Gene3D" id="3.30.450.20">
    <property type="entry name" value="PAS domain"/>
    <property type="match status" value="2"/>
</dbReference>
<proteinExistence type="inferred from homology"/>
<dbReference type="PANTHER" id="PTHR32546:SF25">
    <property type="entry name" value="MIP05539P"/>
    <property type="match status" value="1"/>
</dbReference>
<keyword evidence="3" id="KW-1003">Cell membrane</keyword>
<evidence type="ECO:0000256" key="1">
    <source>
        <dbReference type="ARBA" id="ARBA00004651"/>
    </source>
</evidence>
<feature type="transmembrane region" description="Helical" evidence="9">
    <location>
        <begin position="826"/>
        <end position="847"/>
    </location>
</feature>
<comment type="caution">
    <text evidence="12">The sequence shown here is derived from an EMBL/GenBank/DDBJ whole genome shotgun (WGS) entry which is preliminary data.</text>
</comment>
<evidence type="ECO:0000256" key="8">
    <source>
        <dbReference type="ARBA" id="ARBA00023224"/>
    </source>
</evidence>
<keyword evidence="4 10" id="KW-0732">Signal</keyword>
<gene>
    <name evidence="12" type="ORF">KP79_PYT14600</name>
</gene>
<keyword evidence="6 12" id="KW-0675">Receptor</keyword>
<keyword evidence="7" id="KW-0325">Glycoprotein</keyword>
<keyword evidence="13" id="KW-1185">Reference proteome</keyword>
<sequence length="848" mass="97318">MDNDRWSFVGFLILSLLLTYQCQSVFNWIKGDNHSKVQNQIDLIENSNCRAKSKADLTLPRNTVSQIPKFNELRSKIYYKNRTSLVQMHNMALNRAMFYSYIMQKLNSSESFLIQPNWLQIGMSVTADMNGNKDIFNGSMVAFDNNCYYPNWMTNLNFNNTLPLFAAKSWRADDTFDMGVFLREPTGRTNVVKDLGSGANMNYTNEAFKMSPWYKFWLPDLKSDEDSTLKFTYSVKIKYSNVTGKFIHDEFETTNFFGPNSPGQSDKDERLLPVRFTDPYFDCGNSNYWVLSAAAPIVDYMPRYSNFTHLRRPRFVGVVTMDMHFQEIDYNSCPASIGNPGPCHLCGVARCKTVTTGCKHKSGRGFRRGSYICQCKSGHHYPWDVKGPYLGTDLEKATEEEYIHSYECIRTDFLRVPPVVENTEPVSFEGGSSGKFQTEGIQRRALKSVVDGRESLERVRVRRDENEEKEKKKKRRKRSTNFDEVAIDKMMKIFKKKAAVTKDNCHTMSPSALELPGSVAYGADKQFEMQARMALRISHFISNFMQNTAPDENFGYMKGGGRLHYEHLFGEVIANVMSDFKIVSSGIFYEPYVFEDINGKSREFFGPLAYKADGNYYAIDTAGLKERYTDADWYRVIKERWQTNTKGVLKYRMKNLIRSDINGTSTIKHEHYPMGYWAPSVGDGYWTRPVFKCDGRVDDWVVTYVVPFIGKNGIKKTLHFKGMVTVDVPLDYLDINQCTQPFAIANAFKNTARCDYRTQTCSQISGYKFTRGNYKCACKRGFEYPFKDGREWVQGSLIELEYQKKQQGLFNLYDAMRCRVSGASGVSYSVLTIAFLIVVSAANMVGLL</sequence>
<dbReference type="InterPro" id="IPR054714">
    <property type="entry name" value="GPR158_179_extracellular"/>
</dbReference>
<organism evidence="12 13">
    <name type="scientific">Mizuhopecten yessoensis</name>
    <name type="common">Japanese scallop</name>
    <name type="synonym">Patinopecten yessoensis</name>
    <dbReference type="NCBI Taxonomy" id="6573"/>
    <lineage>
        <taxon>Eukaryota</taxon>
        <taxon>Metazoa</taxon>
        <taxon>Spiralia</taxon>
        <taxon>Lophotrochozoa</taxon>
        <taxon>Mollusca</taxon>
        <taxon>Bivalvia</taxon>
        <taxon>Autobranchia</taxon>
        <taxon>Pteriomorphia</taxon>
        <taxon>Pectinida</taxon>
        <taxon>Pectinoidea</taxon>
        <taxon>Pectinidae</taxon>
        <taxon>Mizuhopecten</taxon>
    </lineage>
</organism>
<keyword evidence="9" id="KW-0812">Transmembrane</keyword>
<dbReference type="InterPro" id="IPR043458">
    <property type="entry name" value="GPR158/179"/>
</dbReference>